<evidence type="ECO:0000256" key="1">
    <source>
        <dbReference type="ARBA" id="ARBA00001031"/>
    </source>
</evidence>
<dbReference type="GO" id="GO:0005829">
    <property type="term" value="C:cytosol"/>
    <property type="evidence" value="ECO:0007669"/>
    <property type="project" value="TreeGrafter"/>
</dbReference>
<comment type="function">
    <text evidence="10">Catalyzes the first step in hexosamine metabolism, converting fructose-6P into glucosamine-6P using glutamine as a nitrogen source.</text>
</comment>
<sequence>MAGRTGLPCTGAAAPAGTLRAMCGIVGYTGRPGAAAELREAGSHSALDVVMEGLRRLEYRGYDSAGVAVLTEDGVQSRKKSGKLANLAAVLEEDPLPVAATGIGHTRWATHGGPTDANAHPHLADGGRLALIHNGIIENFAEIKQELLQEGAEFLSETDTEVAAVLLGSLYRGAAEGDLRRAMQLACQRLEGAFTLLAVHADSPGMVVAARRNSPLVVGLGENENFLGSDVSGFIDFTRRAVELGQDQIVTITPETMDITDFFGEPAEGTEFEVNWDAKAAEKGGYGSFMEKEINDQPQAVGDTLLGRSDSEGRLTLDELRVDPEDLKSINKIMVLACGTSAYAGQVAKYTIEHWCRIPVEVELSHEFRYRDPIVDANTLIVAISQSGETMDTLMAVRYAKEQGAKVLAICNTHGSTIPRESDAVLYTHAGPEIAVASTKAFLAQITAAYLLGLYLAQLRGNKFQGEIKDILADLAAIPGKIQQVLDASGQVRELAEMMADTRSVLFLGRHVGFPIAMEGALKLKELAYIHAEGFAAGELKHGPIALIEEGQPVFVVVPSPRGRNSLHAKVVSNIQEIRARGARTIVIAEEGDDAVKDYAEHVFYVPEAAPLLAPLLTVVPLQIFACALATAKGYDVDQPRNLAKSVTVE</sequence>
<proteinExistence type="inferred from homology"/>
<dbReference type="NCBIfam" id="TIGR01135">
    <property type="entry name" value="glmS"/>
    <property type="match status" value="1"/>
</dbReference>
<dbReference type="PATRIC" id="fig|1461584.3.peg.2181"/>
<feature type="domain" description="Glutamine amidotransferase type-2" evidence="11">
    <location>
        <begin position="23"/>
        <end position="255"/>
    </location>
</feature>
<dbReference type="GO" id="GO:0006487">
    <property type="term" value="P:protein N-linked glycosylation"/>
    <property type="evidence" value="ECO:0007669"/>
    <property type="project" value="TreeGrafter"/>
</dbReference>
<dbReference type="PROSITE" id="PS51278">
    <property type="entry name" value="GATASE_TYPE_2"/>
    <property type="match status" value="1"/>
</dbReference>
<dbReference type="EC" id="2.6.1.16" evidence="3 10"/>
<feature type="active site" description="Nucleophile; for GATase activity" evidence="10">
    <location>
        <position position="23"/>
    </location>
</feature>
<dbReference type="GO" id="GO:0004360">
    <property type="term" value="F:glutamine-fructose-6-phosphate transaminase (isomerizing) activity"/>
    <property type="evidence" value="ECO:0007669"/>
    <property type="project" value="UniProtKB-UniRule"/>
</dbReference>
<keyword evidence="7 10" id="KW-0808">Transferase</keyword>
<evidence type="ECO:0000259" key="11">
    <source>
        <dbReference type="PROSITE" id="PS51278"/>
    </source>
</evidence>
<dbReference type="GO" id="GO:0006002">
    <property type="term" value="P:fructose 6-phosphate metabolic process"/>
    <property type="evidence" value="ECO:0007669"/>
    <property type="project" value="TreeGrafter"/>
</dbReference>
<dbReference type="Pfam" id="PF01380">
    <property type="entry name" value="SIS"/>
    <property type="match status" value="2"/>
</dbReference>
<feature type="domain" description="SIS" evidence="12">
    <location>
        <begin position="323"/>
        <end position="462"/>
    </location>
</feature>
<dbReference type="SUPFAM" id="SSF56235">
    <property type="entry name" value="N-terminal nucleophile aminohydrolases (Ntn hydrolases)"/>
    <property type="match status" value="1"/>
</dbReference>
<evidence type="ECO:0000256" key="9">
    <source>
        <dbReference type="ARBA" id="ARBA00022962"/>
    </source>
</evidence>
<dbReference type="PROSITE" id="PS51464">
    <property type="entry name" value="SIS"/>
    <property type="match status" value="2"/>
</dbReference>
<dbReference type="InterPro" id="IPR005855">
    <property type="entry name" value="GFAT"/>
</dbReference>
<evidence type="ECO:0000256" key="5">
    <source>
        <dbReference type="ARBA" id="ARBA00022490"/>
    </source>
</evidence>
<evidence type="ECO:0000259" key="12">
    <source>
        <dbReference type="PROSITE" id="PS51464"/>
    </source>
</evidence>
<feature type="initiator methionine" description="Removed" evidence="10">
    <location>
        <position position="22"/>
    </location>
</feature>
<evidence type="ECO:0000256" key="2">
    <source>
        <dbReference type="ARBA" id="ARBA00004496"/>
    </source>
</evidence>
<evidence type="ECO:0000256" key="6">
    <source>
        <dbReference type="ARBA" id="ARBA00022576"/>
    </source>
</evidence>
<gene>
    <name evidence="10 13" type="primary">glmS</name>
    <name evidence="13" type="ORF">BN1051_02206</name>
</gene>
<evidence type="ECO:0000313" key="13">
    <source>
        <dbReference type="EMBL" id="CEA08848.1"/>
    </source>
</evidence>
<dbReference type="InterPro" id="IPR046348">
    <property type="entry name" value="SIS_dom_sf"/>
</dbReference>
<keyword evidence="8" id="KW-0677">Repeat</keyword>
<dbReference type="InterPro" id="IPR017932">
    <property type="entry name" value="GATase_2_dom"/>
</dbReference>
<evidence type="ECO:0000256" key="10">
    <source>
        <dbReference type="HAMAP-Rule" id="MF_00164"/>
    </source>
</evidence>
<dbReference type="SUPFAM" id="SSF53697">
    <property type="entry name" value="SIS domain"/>
    <property type="match status" value="1"/>
</dbReference>
<evidence type="ECO:0000256" key="7">
    <source>
        <dbReference type="ARBA" id="ARBA00022679"/>
    </source>
</evidence>
<dbReference type="InterPro" id="IPR035466">
    <property type="entry name" value="GlmS/AgaS_SIS"/>
</dbReference>
<dbReference type="PANTHER" id="PTHR10937:SF0">
    <property type="entry name" value="GLUTAMINE--FRUCTOSE-6-PHOSPHATE TRANSAMINASE (ISOMERIZING)"/>
    <property type="match status" value="1"/>
</dbReference>
<dbReference type="PANTHER" id="PTHR10937">
    <property type="entry name" value="GLUCOSAMINE--FRUCTOSE-6-PHOSPHATE AMINOTRANSFERASE, ISOMERIZING"/>
    <property type="match status" value="1"/>
</dbReference>
<comment type="subcellular location">
    <subcellularLocation>
        <location evidence="2 10">Cytoplasm</location>
    </subcellularLocation>
</comment>
<protein>
    <recommendedName>
        <fullName evidence="4 10">Glutamine--fructose-6-phosphate aminotransferase [isomerizing]</fullName>
        <ecNumber evidence="3 10">2.6.1.16</ecNumber>
    </recommendedName>
    <alternativeName>
        <fullName evidence="10">D-fructose-6-phosphate amidotransferase</fullName>
    </alternativeName>
    <alternativeName>
        <fullName evidence="10">GFAT</fullName>
    </alternativeName>
    <alternativeName>
        <fullName evidence="10">Glucosamine-6-phosphate synthase</fullName>
    </alternativeName>
    <alternativeName>
        <fullName evidence="10">Hexosephosphate aminotransferase</fullName>
    </alternativeName>
    <alternativeName>
        <fullName evidence="10">L-glutamine--D-fructose-6-phosphate amidotransferase</fullName>
    </alternativeName>
</protein>
<reference evidence="13" key="1">
    <citation type="submission" date="2014-07" db="EMBL/GenBank/DDBJ databases">
        <authorList>
            <person name="Urmite Genomes Urmite Genomes"/>
        </authorList>
    </citation>
    <scope>NUCLEOTIDE SEQUENCE</scope>
    <source>
        <strain evidence="13">11W110_air</strain>
    </source>
</reference>
<dbReference type="EMBL" id="LN483071">
    <property type="protein sequence ID" value="CEA08848.1"/>
    <property type="molecule type" value="Genomic_DNA"/>
</dbReference>
<dbReference type="HAMAP" id="MF_00164">
    <property type="entry name" value="GlmS"/>
    <property type="match status" value="1"/>
</dbReference>
<feature type="active site" description="For Fru-6P isomerization activity" evidence="10">
    <location>
        <position position="645"/>
    </location>
</feature>
<dbReference type="Gene3D" id="3.60.20.10">
    <property type="entry name" value="Glutamine Phosphoribosylpyrophosphate, subunit 1, domain 1"/>
    <property type="match status" value="1"/>
</dbReference>
<dbReference type="Gene3D" id="3.40.50.10490">
    <property type="entry name" value="Glucose-6-phosphate isomerase like protein, domain 1"/>
    <property type="match status" value="2"/>
</dbReference>
<dbReference type="FunFam" id="3.60.20.10:FF:000006">
    <property type="entry name" value="Glutamine--fructose-6-phosphate aminotransferase [isomerizing]"/>
    <property type="match status" value="1"/>
</dbReference>
<dbReference type="Pfam" id="PF13522">
    <property type="entry name" value="GATase_6"/>
    <property type="match status" value="1"/>
</dbReference>
<dbReference type="InterPro" id="IPR035490">
    <property type="entry name" value="GlmS/FrlB_SIS"/>
</dbReference>
<feature type="domain" description="SIS" evidence="12">
    <location>
        <begin position="495"/>
        <end position="640"/>
    </location>
</feature>
<keyword evidence="6 10" id="KW-0032">Aminotransferase</keyword>
<dbReference type="CDD" id="cd05008">
    <property type="entry name" value="SIS_GlmS_GlmD_1"/>
    <property type="match status" value="1"/>
</dbReference>
<evidence type="ECO:0000256" key="8">
    <source>
        <dbReference type="ARBA" id="ARBA00022737"/>
    </source>
</evidence>
<dbReference type="NCBIfam" id="NF001484">
    <property type="entry name" value="PRK00331.1"/>
    <property type="match status" value="1"/>
</dbReference>
<organism evidence="13">
    <name type="scientific">Arthrobacter saudimassiliensis</name>
    <dbReference type="NCBI Taxonomy" id="1461584"/>
    <lineage>
        <taxon>Bacteria</taxon>
        <taxon>Bacillati</taxon>
        <taxon>Actinomycetota</taxon>
        <taxon>Actinomycetes</taxon>
        <taxon>Micrococcales</taxon>
        <taxon>Micrococcaceae</taxon>
        <taxon>Arthrobacter</taxon>
    </lineage>
</organism>
<dbReference type="CDD" id="cd05009">
    <property type="entry name" value="SIS_GlmS_GlmD_2"/>
    <property type="match status" value="1"/>
</dbReference>
<dbReference type="GO" id="GO:0005975">
    <property type="term" value="P:carbohydrate metabolic process"/>
    <property type="evidence" value="ECO:0007669"/>
    <property type="project" value="UniProtKB-UniRule"/>
</dbReference>
<keyword evidence="5 10" id="KW-0963">Cytoplasm</keyword>
<name>A0A078MNN9_9MICC</name>
<dbReference type="GO" id="GO:0097367">
    <property type="term" value="F:carbohydrate derivative binding"/>
    <property type="evidence" value="ECO:0007669"/>
    <property type="project" value="InterPro"/>
</dbReference>
<keyword evidence="9" id="KW-0315">Glutamine amidotransferase</keyword>
<dbReference type="InterPro" id="IPR047084">
    <property type="entry name" value="GFAT_N"/>
</dbReference>
<dbReference type="InterPro" id="IPR029055">
    <property type="entry name" value="Ntn_hydrolases_N"/>
</dbReference>
<evidence type="ECO:0000256" key="3">
    <source>
        <dbReference type="ARBA" id="ARBA00012916"/>
    </source>
</evidence>
<dbReference type="CDD" id="cd00714">
    <property type="entry name" value="GFAT"/>
    <property type="match status" value="1"/>
</dbReference>
<dbReference type="InterPro" id="IPR001347">
    <property type="entry name" value="SIS_dom"/>
</dbReference>
<dbReference type="GO" id="GO:0006047">
    <property type="term" value="P:UDP-N-acetylglucosamine metabolic process"/>
    <property type="evidence" value="ECO:0007669"/>
    <property type="project" value="TreeGrafter"/>
</dbReference>
<comment type="catalytic activity">
    <reaction evidence="1 10">
        <text>D-fructose 6-phosphate + L-glutamine = D-glucosamine 6-phosphate + L-glutamate</text>
        <dbReference type="Rhea" id="RHEA:13237"/>
        <dbReference type="ChEBI" id="CHEBI:29985"/>
        <dbReference type="ChEBI" id="CHEBI:58359"/>
        <dbReference type="ChEBI" id="CHEBI:58725"/>
        <dbReference type="ChEBI" id="CHEBI:61527"/>
        <dbReference type="EC" id="2.6.1.16"/>
    </reaction>
</comment>
<dbReference type="FunFam" id="3.40.50.10490:FF:000001">
    <property type="entry name" value="Glutamine--fructose-6-phosphate aminotransferase [isomerizing]"/>
    <property type="match status" value="1"/>
</dbReference>
<accession>A0A078MNN9</accession>
<dbReference type="AlphaFoldDB" id="A0A078MNN9"/>
<evidence type="ECO:0000256" key="4">
    <source>
        <dbReference type="ARBA" id="ARBA00016090"/>
    </source>
</evidence>
<comment type="subunit">
    <text evidence="10">Homodimer.</text>
</comment>